<reference evidence="8" key="1">
    <citation type="journal article" date="2012" name="MBio">
        <title>Comparative genome analysis of Trichophyton rubrum and related dermatophytes reveals candidate genes involved in infection.</title>
        <authorList>
            <person name="Martinez D.A."/>
            <person name="Oliver B.G."/>
            <person name="Graeser Y."/>
            <person name="Goldberg J.M."/>
            <person name="Li W."/>
            <person name="Martinez-Rossi N.M."/>
            <person name="Monod M."/>
            <person name="Shelest E."/>
            <person name="Barton R.C."/>
            <person name="Birch E."/>
            <person name="Brakhage A.A."/>
            <person name="Chen Z."/>
            <person name="Gurr S.J."/>
            <person name="Heiman D."/>
            <person name="Heitman J."/>
            <person name="Kosti I."/>
            <person name="Rossi A."/>
            <person name="Saif S."/>
            <person name="Samalova M."/>
            <person name="Saunders C.W."/>
            <person name="Shea T."/>
            <person name="Summerbell R.C."/>
            <person name="Xu J."/>
            <person name="Young S."/>
            <person name="Zeng Q."/>
            <person name="Birren B.W."/>
            <person name="Cuomo C.A."/>
            <person name="White T.C."/>
        </authorList>
    </citation>
    <scope>NUCLEOTIDE SEQUENCE [LARGE SCALE GENOMIC DNA]</scope>
    <source>
        <strain evidence="8">ATCC MYA-4605 / CBS 113480</strain>
    </source>
</reference>
<dbReference type="PRINTS" id="PR00407">
    <property type="entry name" value="EUMOPTERIN"/>
</dbReference>
<dbReference type="GeneID" id="9229164"/>
<dbReference type="GO" id="GO:0020037">
    <property type="term" value="F:heme binding"/>
    <property type="evidence" value="ECO:0007669"/>
    <property type="project" value="TreeGrafter"/>
</dbReference>
<dbReference type="Pfam" id="PF03404">
    <property type="entry name" value="Mo-co_dimer"/>
    <property type="match status" value="1"/>
</dbReference>
<dbReference type="InterPro" id="IPR005066">
    <property type="entry name" value="MoCF_OxRdtse_dimer"/>
</dbReference>
<dbReference type="Gene3D" id="3.90.420.10">
    <property type="entry name" value="Oxidoreductase, molybdopterin-binding domain"/>
    <property type="match status" value="1"/>
</dbReference>
<dbReference type="GO" id="GO:0030151">
    <property type="term" value="F:molybdenum ion binding"/>
    <property type="evidence" value="ECO:0007669"/>
    <property type="project" value="InterPro"/>
</dbReference>
<dbReference type="GO" id="GO:0005739">
    <property type="term" value="C:mitochondrion"/>
    <property type="evidence" value="ECO:0007669"/>
    <property type="project" value="TreeGrafter"/>
</dbReference>
<dbReference type="GO" id="GO:0008482">
    <property type="term" value="F:sulfite oxidase activity"/>
    <property type="evidence" value="ECO:0007669"/>
    <property type="project" value="TreeGrafter"/>
</dbReference>
<protein>
    <submittedName>
        <fullName evidence="7">Sulfite oxidase</fullName>
    </submittedName>
</protein>
<evidence type="ECO:0000313" key="7">
    <source>
        <dbReference type="EMBL" id="EEQ29225.1"/>
    </source>
</evidence>
<dbReference type="InterPro" id="IPR014756">
    <property type="entry name" value="Ig_E-set"/>
</dbReference>
<evidence type="ECO:0000256" key="2">
    <source>
        <dbReference type="ARBA" id="ARBA00022505"/>
    </source>
</evidence>
<dbReference type="AlphaFoldDB" id="C5FIF6"/>
<dbReference type="InterPro" id="IPR036374">
    <property type="entry name" value="OxRdtase_Mopterin-bd_sf"/>
</dbReference>
<dbReference type="GO" id="GO:0006790">
    <property type="term" value="P:sulfur compound metabolic process"/>
    <property type="evidence" value="ECO:0007669"/>
    <property type="project" value="TreeGrafter"/>
</dbReference>
<organism evidence="7 8">
    <name type="scientific">Arthroderma otae (strain ATCC MYA-4605 / CBS 113480)</name>
    <name type="common">Microsporum canis</name>
    <dbReference type="NCBI Taxonomy" id="554155"/>
    <lineage>
        <taxon>Eukaryota</taxon>
        <taxon>Fungi</taxon>
        <taxon>Dikarya</taxon>
        <taxon>Ascomycota</taxon>
        <taxon>Pezizomycotina</taxon>
        <taxon>Eurotiomycetes</taxon>
        <taxon>Eurotiomycetidae</taxon>
        <taxon>Onygenales</taxon>
        <taxon>Arthrodermataceae</taxon>
        <taxon>Microsporum</taxon>
    </lineage>
</organism>
<dbReference type="InterPro" id="IPR008335">
    <property type="entry name" value="Mopterin_OxRdtase_euk"/>
</dbReference>
<keyword evidence="8" id="KW-1185">Reference proteome</keyword>
<dbReference type="RefSeq" id="XP_002849110.1">
    <property type="nucleotide sequence ID" value="XM_002849064.1"/>
</dbReference>
<name>C5FIF6_ARTOC</name>
<keyword evidence="2" id="KW-0500">Molybdenum</keyword>
<accession>C5FIF6</accession>
<evidence type="ECO:0000256" key="3">
    <source>
        <dbReference type="ARBA" id="ARBA00022723"/>
    </source>
</evidence>
<dbReference type="VEuPathDB" id="FungiDB:MCYG_02044"/>
<dbReference type="Proteomes" id="UP000002035">
    <property type="component" value="Unassembled WGS sequence"/>
</dbReference>
<keyword evidence="4" id="KW-0560">Oxidoreductase</keyword>
<dbReference type="SUPFAM" id="SSF81296">
    <property type="entry name" value="E set domains"/>
    <property type="match status" value="1"/>
</dbReference>
<dbReference type="FunFam" id="3.90.420.10:FF:000002">
    <property type="entry name" value="sulfite oxidase, mitochondrial"/>
    <property type="match status" value="1"/>
</dbReference>
<evidence type="ECO:0000259" key="6">
    <source>
        <dbReference type="Pfam" id="PF03404"/>
    </source>
</evidence>
<feature type="domain" description="Oxidoreductase molybdopterin-binding" evidence="5">
    <location>
        <begin position="81"/>
        <end position="262"/>
    </location>
</feature>
<sequence>MLQPGLRAAFKAAFRSLLSLIRDFLIREPFAFILNRIKEYLAMDKADTPRLGLAEILNREPPIKELVSSFLTTKDGYYRNHSIIPQINGARHFITVDGEVEAPFSISVSQLRNEFPQHEVVCALQCAGNRRHTMRTKLKEVHGVDWADGAIMNCKWKGPRLRDVLMRAQLKNKNPEQSLLNVAFACFQAPCEDDDYYGVSIELWRAMKMSEEVILALDMNDEPLPPEYGFPVRVVVPGVAGARWVKWLDRITVQADESPNFYQQHDYKVLPPEASTWELAEDYWKTVPSIQEMPVNSVVACPDDGDTIKLSSDGCIEVKGFAVPAGSQGPIVRVEVSTDGGENWVDAELQDDKPQSKWSWTLWKVRAKAEKGQGKTIYCRATDGGGNTQPEFSQWNIRGVVYNGYGASWDVNVV</sequence>
<dbReference type="PANTHER" id="PTHR19372:SF7">
    <property type="entry name" value="SULFITE OXIDASE, MITOCHONDRIAL"/>
    <property type="match status" value="1"/>
</dbReference>
<dbReference type="SUPFAM" id="SSF56524">
    <property type="entry name" value="Oxidoreductase molybdopterin-binding domain"/>
    <property type="match status" value="1"/>
</dbReference>
<dbReference type="Gene3D" id="2.60.40.650">
    <property type="match status" value="1"/>
</dbReference>
<keyword evidence="3" id="KW-0479">Metal-binding</keyword>
<dbReference type="PANTHER" id="PTHR19372">
    <property type="entry name" value="SULFITE REDUCTASE"/>
    <property type="match status" value="1"/>
</dbReference>
<comment type="cofactor">
    <cofactor evidence="1">
        <name>Mo-molybdopterin</name>
        <dbReference type="ChEBI" id="CHEBI:71302"/>
    </cofactor>
</comment>
<evidence type="ECO:0000259" key="5">
    <source>
        <dbReference type="Pfam" id="PF00174"/>
    </source>
</evidence>
<evidence type="ECO:0000313" key="8">
    <source>
        <dbReference type="Proteomes" id="UP000002035"/>
    </source>
</evidence>
<dbReference type="OrthoDB" id="432685at2759"/>
<evidence type="ECO:0000256" key="1">
    <source>
        <dbReference type="ARBA" id="ARBA00001924"/>
    </source>
</evidence>
<proteinExistence type="predicted"/>
<dbReference type="GO" id="GO:0043546">
    <property type="term" value="F:molybdopterin cofactor binding"/>
    <property type="evidence" value="ECO:0007669"/>
    <property type="project" value="TreeGrafter"/>
</dbReference>
<dbReference type="InterPro" id="IPR000572">
    <property type="entry name" value="OxRdtase_Mopterin-bd_dom"/>
</dbReference>
<evidence type="ECO:0000256" key="4">
    <source>
        <dbReference type="ARBA" id="ARBA00023002"/>
    </source>
</evidence>
<dbReference type="HOGENOM" id="CLU_003827_5_2_1"/>
<dbReference type="eggNOG" id="KOG0535">
    <property type="taxonomic scope" value="Eukaryota"/>
</dbReference>
<dbReference type="OMA" id="TWHVAEL"/>
<dbReference type="Pfam" id="PF00174">
    <property type="entry name" value="Oxidored_molyb"/>
    <property type="match status" value="1"/>
</dbReference>
<dbReference type="STRING" id="554155.C5FIF6"/>
<feature type="domain" description="Moybdenum cofactor oxidoreductase dimerisation" evidence="6">
    <location>
        <begin position="289"/>
        <end position="405"/>
    </location>
</feature>
<gene>
    <name evidence="7" type="ORF">MCYG_02044</name>
</gene>
<dbReference type="EMBL" id="DS995702">
    <property type="protein sequence ID" value="EEQ29225.1"/>
    <property type="molecule type" value="Genomic_DNA"/>
</dbReference>